<dbReference type="InterPro" id="IPR004358">
    <property type="entry name" value="Sig_transdc_His_kin-like_C"/>
</dbReference>
<feature type="modified residue" description="4-aspartylphosphate" evidence="5">
    <location>
        <position position="818"/>
    </location>
</feature>
<sequence length="896" mass="100298">MRVAVRILLLLIALLPASVLAIPLSPELEGKLLGLSLQEWSESEGFDANTIHSSQLPWRPVRALIPNPGVSSPPHWYRLPLSVRDTNERWHIEIDYARVERVDFRMYRGNTLIASGYDGNSLTTPMSERAKLAFNFALPFDQAGDYMVYLRVENTALLNLPLRLYREQSLHSSQRNKQLFFGLFSGFLLALFLYNLSVYLVIRERYMLFFCGFVITYLTFFWAHTGLGFRHLWPGSPEFEEQASFITSCFAMLLIILFSMSFLGITGAYRKALVFLYKGAIGITSLGVITVLLSDAHTTSNVMRVVTLLTPIFLMIAAALSQPVSSMSRFVYTLGVYALASAIVVHSLARQSVIPTNDVIAYAAHIGAISLIAIHSLAIVLRLYEQRLEQIKARKDIIAARKRSAQSEERLRKSEASLAEKDAEASAKSAFLAMMSHEIRTPLNGVLGMVELLQHTRLDSQQKRYVETISGSGENLLSLLNDVLDLSKIESGKMTLEKRPVEITALVNECLLLHSRKALDKQLTLIADLGQPQYSLVKTDEMRLRQVLNNLINNAVKFTDKGHVEVRLNWNKDTLTVTIQDTGIGISAEQQDNLFTSFTQATSTTSKYYGGTGLGLTISQRLTELLGGNIRVTSAVGEGSSFTIELPHMSPEGAYSFPDLSGKTCFIELSDPTERAFVKTMTERLGLTEVTSRYHTPLDCMIVDSLPADNNIPDNLICVVDSFWPRISQDRQCERPLRSHILLNQVVNLIQLQSTVDSTNEAYRKGTVWVAEDNIVNQKVIAGMLRHLEMECEVFSNGAQILAAYGKRPQAPDLILMDCEMPVMDGYDASREIRKLEAQNGDQSDHRRDNIPIIALTAHLGGEFEELARRAGMDGLINKPIRKHTLRDLFATWMPL</sequence>
<dbReference type="Gene3D" id="3.40.50.2300">
    <property type="match status" value="1"/>
</dbReference>
<dbReference type="Pfam" id="PF00072">
    <property type="entry name" value="Response_reg"/>
    <property type="match status" value="1"/>
</dbReference>
<dbReference type="SUPFAM" id="SSF55874">
    <property type="entry name" value="ATPase domain of HSP90 chaperone/DNA topoisomerase II/histidine kinase"/>
    <property type="match status" value="1"/>
</dbReference>
<dbReference type="InterPro" id="IPR036097">
    <property type="entry name" value="HisK_dim/P_sf"/>
</dbReference>
<evidence type="ECO:0000256" key="3">
    <source>
        <dbReference type="ARBA" id="ARBA00022553"/>
    </source>
</evidence>
<dbReference type="SMART" id="SM00388">
    <property type="entry name" value="HisKA"/>
    <property type="match status" value="1"/>
</dbReference>
<proteinExistence type="predicted"/>
<keyword evidence="3 5" id="KW-0597">Phosphoprotein</keyword>
<evidence type="ECO:0000313" key="10">
    <source>
        <dbReference type="EMBL" id="GAA6145635.1"/>
    </source>
</evidence>
<dbReference type="PANTHER" id="PTHR45339:SF1">
    <property type="entry name" value="HYBRID SIGNAL TRANSDUCTION HISTIDINE KINASE J"/>
    <property type="match status" value="1"/>
</dbReference>
<dbReference type="SUPFAM" id="SSF52172">
    <property type="entry name" value="CheY-like"/>
    <property type="match status" value="1"/>
</dbReference>
<dbReference type="InterPro" id="IPR005467">
    <property type="entry name" value="His_kinase_dom"/>
</dbReference>
<feature type="domain" description="Histidine kinase" evidence="8">
    <location>
        <begin position="434"/>
        <end position="650"/>
    </location>
</feature>
<feature type="transmembrane region" description="Helical" evidence="7">
    <location>
        <begin position="275"/>
        <end position="296"/>
    </location>
</feature>
<evidence type="ECO:0000256" key="1">
    <source>
        <dbReference type="ARBA" id="ARBA00000085"/>
    </source>
</evidence>
<name>A0ABQ0A047_9GAMM</name>
<accession>A0ABQ0A047</accession>
<dbReference type="Proteomes" id="UP001481413">
    <property type="component" value="Unassembled WGS sequence"/>
</dbReference>
<evidence type="ECO:0000256" key="2">
    <source>
        <dbReference type="ARBA" id="ARBA00012438"/>
    </source>
</evidence>
<evidence type="ECO:0000256" key="5">
    <source>
        <dbReference type="PROSITE-ProRule" id="PRU00169"/>
    </source>
</evidence>
<dbReference type="Pfam" id="PF00512">
    <property type="entry name" value="HisKA"/>
    <property type="match status" value="1"/>
</dbReference>
<dbReference type="Pfam" id="PF07695">
    <property type="entry name" value="7TMR-DISM_7TM"/>
    <property type="match status" value="1"/>
</dbReference>
<evidence type="ECO:0000259" key="9">
    <source>
        <dbReference type="PROSITE" id="PS50110"/>
    </source>
</evidence>
<gene>
    <name evidence="10" type="ORF">NBRC116585_17530</name>
</gene>
<feature type="transmembrane region" description="Helical" evidence="7">
    <location>
        <begin position="361"/>
        <end position="384"/>
    </location>
</feature>
<keyword evidence="4" id="KW-0902">Two-component regulatory system</keyword>
<dbReference type="SMART" id="SM00448">
    <property type="entry name" value="REC"/>
    <property type="match status" value="1"/>
</dbReference>
<dbReference type="Gene3D" id="1.10.287.130">
    <property type="match status" value="1"/>
</dbReference>
<dbReference type="InterPro" id="IPR003661">
    <property type="entry name" value="HisK_dim/P_dom"/>
</dbReference>
<keyword evidence="6" id="KW-0175">Coiled coil</keyword>
<dbReference type="Pfam" id="PF02518">
    <property type="entry name" value="HATPase_c"/>
    <property type="match status" value="1"/>
</dbReference>
<dbReference type="InterPro" id="IPR003594">
    <property type="entry name" value="HATPase_dom"/>
</dbReference>
<comment type="caution">
    <text evidence="10">The sequence shown here is derived from an EMBL/GenBank/DDBJ whole genome shotgun (WGS) entry which is preliminary data.</text>
</comment>
<keyword evidence="11" id="KW-1185">Reference proteome</keyword>
<reference evidence="10 11" key="1">
    <citation type="submission" date="2024-04" db="EMBL/GenBank/DDBJ databases">
        <title>Draft genome sequence of Thalassolituus maritimus NBRC 116585.</title>
        <authorList>
            <person name="Miyakawa T."/>
            <person name="Kusuya Y."/>
            <person name="Miura T."/>
        </authorList>
    </citation>
    <scope>NUCLEOTIDE SEQUENCE [LARGE SCALE GENOMIC DNA]</scope>
    <source>
        <strain evidence="10 11">5NW40-0001</strain>
    </source>
</reference>
<dbReference type="InterPro" id="IPR036890">
    <property type="entry name" value="HATPase_C_sf"/>
</dbReference>
<dbReference type="PRINTS" id="PR00344">
    <property type="entry name" value="BCTRLSENSOR"/>
</dbReference>
<dbReference type="InterPro" id="IPR011006">
    <property type="entry name" value="CheY-like_superfamily"/>
</dbReference>
<dbReference type="InterPro" id="IPR011622">
    <property type="entry name" value="7TMR_DISM_rcpt_extracell_dom2"/>
</dbReference>
<feature type="transmembrane region" description="Helical" evidence="7">
    <location>
        <begin position="243"/>
        <end position="263"/>
    </location>
</feature>
<feature type="coiled-coil region" evidence="6">
    <location>
        <begin position="381"/>
        <end position="424"/>
    </location>
</feature>
<dbReference type="PANTHER" id="PTHR45339">
    <property type="entry name" value="HYBRID SIGNAL TRANSDUCTION HISTIDINE KINASE J"/>
    <property type="match status" value="1"/>
</dbReference>
<dbReference type="Gene3D" id="2.60.40.2380">
    <property type="match status" value="1"/>
</dbReference>
<comment type="catalytic activity">
    <reaction evidence="1">
        <text>ATP + protein L-histidine = ADP + protein N-phospho-L-histidine.</text>
        <dbReference type="EC" id="2.7.13.3"/>
    </reaction>
</comment>
<dbReference type="Pfam" id="PF07696">
    <property type="entry name" value="7TMR-DISMED2"/>
    <property type="match status" value="1"/>
</dbReference>
<dbReference type="CDD" id="cd16922">
    <property type="entry name" value="HATPase_EvgS-ArcB-TorS-like"/>
    <property type="match status" value="1"/>
</dbReference>
<keyword evidence="7" id="KW-0812">Transmembrane</keyword>
<dbReference type="PROSITE" id="PS50109">
    <property type="entry name" value="HIS_KIN"/>
    <property type="match status" value="1"/>
</dbReference>
<dbReference type="EMBL" id="BAABWH010000004">
    <property type="protein sequence ID" value="GAA6145635.1"/>
    <property type="molecule type" value="Genomic_DNA"/>
</dbReference>
<evidence type="ECO:0000259" key="8">
    <source>
        <dbReference type="PROSITE" id="PS50109"/>
    </source>
</evidence>
<dbReference type="InterPro" id="IPR001789">
    <property type="entry name" value="Sig_transdc_resp-reg_receiver"/>
</dbReference>
<evidence type="ECO:0000256" key="6">
    <source>
        <dbReference type="SAM" id="Coils"/>
    </source>
</evidence>
<dbReference type="Gene3D" id="3.30.565.10">
    <property type="entry name" value="Histidine kinase-like ATPase, C-terminal domain"/>
    <property type="match status" value="1"/>
</dbReference>
<dbReference type="CDD" id="cd00082">
    <property type="entry name" value="HisKA"/>
    <property type="match status" value="1"/>
</dbReference>
<keyword evidence="7" id="KW-1133">Transmembrane helix</keyword>
<dbReference type="SUPFAM" id="SSF47384">
    <property type="entry name" value="Homodimeric domain of signal transducing histidine kinase"/>
    <property type="match status" value="1"/>
</dbReference>
<dbReference type="InterPro" id="IPR011623">
    <property type="entry name" value="7TMR_DISM_rcpt_extracell_dom1"/>
</dbReference>
<protein>
    <recommendedName>
        <fullName evidence="2">histidine kinase</fullName>
        <ecNumber evidence="2">2.7.13.3</ecNumber>
    </recommendedName>
</protein>
<dbReference type="CDD" id="cd17546">
    <property type="entry name" value="REC_hyHK_CKI1_RcsC-like"/>
    <property type="match status" value="1"/>
</dbReference>
<feature type="transmembrane region" description="Helical" evidence="7">
    <location>
        <begin position="179"/>
        <end position="199"/>
    </location>
</feature>
<evidence type="ECO:0000256" key="4">
    <source>
        <dbReference type="ARBA" id="ARBA00023012"/>
    </source>
</evidence>
<feature type="transmembrane region" description="Helical" evidence="7">
    <location>
        <begin position="330"/>
        <end position="349"/>
    </location>
</feature>
<evidence type="ECO:0000256" key="7">
    <source>
        <dbReference type="SAM" id="Phobius"/>
    </source>
</evidence>
<feature type="transmembrane region" description="Helical" evidence="7">
    <location>
        <begin position="206"/>
        <end position="223"/>
    </location>
</feature>
<feature type="transmembrane region" description="Helical" evidence="7">
    <location>
        <begin position="302"/>
        <end position="321"/>
    </location>
</feature>
<evidence type="ECO:0000313" key="11">
    <source>
        <dbReference type="Proteomes" id="UP001481413"/>
    </source>
</evidence>
<organism evidence="10 11">
    <name type="scientific">Thalassolituus maritimus</name>
    <dbReference type="NCBI Taxonomy" id="484498"/>
    <lineage>
        <taxon>Bacteria</taxon>
        <taxon>Pseudomonadati</taxon>
        <taxon>Pseudomonadota</taxon>
        <taxon>Gammaproteobacteria</taxon>
        <taxon>Oceanospirillales</taxon>
        <taxon>Oceanospirillaceae</taxon>
        <taxon>Thalassolituus</taxon>
    </lineage>
</organism>
<dbReference type="PROSITE" id="PS50110">
    <property type="entry name" value="RESPONSE_REGULATORY"/>
    <property type="match status" value="1"/>
</dbReference>
<dbReference type="SMART" id="SM00387">
    <property type="entry name" value="HATPase_c"/>
    <property type="match status" value="1"/>
</dbReference>
<keyword evidence="7" id="KW-0472">Membrane</keyword>
<feature type="domain" description="Response regulatory" evidence="9">
    <location>
        <begin position="767"/>
        <end position="894"/>
    </location>
</feature>
<dbReference type="EC" id="2.7.13.3" evidence="2"/>